<dbReference type="PANTHER" id="PTHR42760">
    <property type="entry name" value="SHORT-CHAIN DEHYDROGENASES/REDUCTASES FAMILY MEMBER"/>
    <property type="match status" value="1"/>
</dbReference>
<dbReference type="Gene3D" id="3.40.50.720">
    <property type="entry name" value="NAD(P)-binding Rossmann-like Domain"/>
    <property type="match status" value="1"/>
</dbReference>
<dbReference type="OrthoDB" id="294295at2759"/>
<sequence length="294" mass="31985">MSPWCCLNRVDSDTTTFQWDPNTAPAFSFEQHNHDAKNLFLADASLNKHTGKYAAISGCTRGIGVSMAMGLAEAGADVCLLQRNVEDVHVRDAIRALGRRAEIVHLDASDQASVRTVVDRILQVFPTLDILVNNAGMAIRHKAVDFPEEDFDKVIQVNLKAVWTMSQAAARHMIPKGQGKIISTASVLSYQGGLFVPSYSASKGAVATLTKAMANEWAKHGINVNAIAPGYIATDMNAALREDPERNRQLSERIPAGRYGTPDDFKGPVVYLASRASDYVHGEMTLVDGGWMGR</sequence>
<comment type="similarity">
    <text evidence="1">Belongs to the short-chain dehydrogenases/reductases (SDR) family.</text>
</comment>
<accession>A0A068S7D4</accession>
<dbReference type="FunFam" id="3.40.50.720:FF:000084">
    <property type="entry name" value="Short-chain dehydrogenase reductase"/>
    <property type="match status" value="1"/>
</dbReference>
<reference evidence="4" key="1">
    <citation type="submission" date="2013-08" db="EMBL/GenBank/DDBJ databases">
        <title>Gene expansion shapes genome architecture in the human pathogen Lichtheimia corymbifera: an evolutionary genomics analysis in the ancient terrestrial Mucorales (Mucoromycotina).</title>
        <authorList>
            <person name="Schwartze V.U."/>
            <person name="Winter S."/>
            <person name="Shelest E."/>
            <person name="Marcet-Houben M."/>
            <person name="Horn F."/>
            <person name="Wehner S."/>
            <person name="Hoffmann K."/>
            <person name="Riege K."/>
            <person name="Sammeth M."/>
            <person name="Nowrousian M."/>
            <person name="Valiante V."/>
            <person name="Linde J."/>
            <person name="Jacobsen I.D."/>
            <person name="Marz M."/>
            <person name="Brakhage A.A."/>
            <person name="Gabaldon T."/>
            <person name="Bocker S."/>
            <person name="Voigt K."/>
        </authorList>
    </citation>
    <scope>NUCLEOTIDE SEQUENCE [LARGE SCALE GENOMIC DNA]</scope>
    <source>
        <strain evidence="4">FSU 9682</strain>
    </source>
</reference>
<protein>
    <submittedName>
        <fullName evidence="4">2-deoxy-d-gluconate 3-dehydrogenase</fullName>
    </submittedName>
</protein>
<gene>
    <name evidence="4" type="ORF">LCOR_09159.1</name>
</gene>
<evidence type="ECO:0000256" key="1">
    <source>
        <dbReference type="ARBA" id="ARBA00006484"/>
    </source>
</evidence>
<dbReference type="InterPro" id="IPR020904">
    <property type="entry name" value="Sc_DH/Rdtase_CS"/>
</dbReference>
<keyword evidence="5" id="KW-1185">Reference proteome</keyword>
<keyword evidence="3" id="KW-0560">Oxidoreductase</keyword>
<proteinExistence type="inferred from homology"/>
<name>A0A068S7D4_9FUNG</name>
<dbReference type="PROSITE" id="PS00061">
    <property type="entry name" value="ADH_SHORT"/>
    <property type="match status" value="1"/>
</dbReference>
<dbReference type="PANTHER" id="PTHR42760:SF5">
    <property type="entry name" value="2-DEHYDRO-3-DEOXY-D-GLUCONATE 5-DEHYDROGENASE"/>
    <property type="match status" value="1"/>
</dbReference>
<dbReference type="InterPro" id="IPR036291">
    <property type="entry name" value="NAD(P)-bd_dom_sf"/>
</dbReference>
<dbReference type="Pfam" id="PF13561">
    <property type="entry name" value="adh_short_C2"/>
    <property type="match status" value="1"/>
</dbReference>
<dbReference type="STRING" id="1263082.A0A068S7D4"/>
<dbReference type="GO" id="GO:0016616">
    <property type="term" value="F:oxidoreductase activity, acting on the CH-OH group of donors, NAD or NADP as acceptor"/>
    <property type="evidence" value="ECO:0007669"/>
    <property type="project" value="TreeGrafter"/>
</dbReference>
<dbReference type="InterPro" id="IPR002347">
    <property type="entry name" value="SDR_fam"/>
</dbReference>
<dbReference type="PRINTS" id="PR00081">
    <property type="entry name" value="GDHRDH"/>
</dbReference>
<dbReference type="EMBL" id="CBTN010000055">
    <property type="protein sequence ID" value="CDH58293.1"/>
    <property type="molecule type" value="Genomic_DNA"/>
</dbReference>
<evidence type="ECO:0000313" key="5">
    <source>
        <dbReference type="Proteomes" id="UP000027586"/>
    </source>
</evidence>
<dbReference type="VEuPathDB" id="FungiDB:LCOR_09159.1"/>
<organism evidence="4 5">
    <name type="scientific">Lichtheimia corymbifera JMRC:FSU:9682</name>
    <dbReference type="NCBI Taxonomy" id="1263082"/>
    <lineage>
        <taxon>Eukaryota</taxon>
        <taxon>Fungi</taxon>
        <taxon>Fungi incertae sedis</taxon>
        <taxon>Mucoromycota</taxon>
        <taxon>Mucoromycotina</taxon>
        <taxon>Mucoromycetes</taxon>
        <taxon>Mucorales</taxon>
        <taxon>Lichtheimiaceae</taxon>
        <taxon>Lichtheimia</taxon>
    </lineage>
</organism>
<evidence type="ECO:0000256" key="2">
    <source>
        <dbReference type="ARBA" id="ARBA00022857"/>
    </source>
</evidence>
<dbReference type="PRINTS" id="PR00080">
    <property type="entry name" value="SDRFAMILY"/>
</dbReference>
<dbReference type="AlphaFoldDB" id="A0A068S7D4"/>
<comment type="caution">
    <text evidence="4">The sequence shown here is derived from an EMBL/GenBank/DDBJ whole genome shotgun (WGS) entry which is preliminary data.</text>
</comment>
<evidence type="ECO:0000256" key="3">
    <source>
        <dbReference type="ARBA" id="ARBA00023002"/>
    </source>
</evidence>
<dbReference type="Proteomes" id="UP000027586">
    <property type="component" value="Unassembled WGS sequence"/>
</dbReference>
<dbReference type="SUPFAM" id="SSF51735">
    <property type="entry name" value="NAD(P)-binding Rossmann-fold domains"/>
    <property type="match status" value="1"/>
</dbReference>
<evidence type="ECO:0000313" key="4">
    <source>
        <dbReference type="EMBL" id="CDH58293.1"/>
    </source>
</evidence>
<keyword evidence="2" id="KW-0521">NADP</keyword>